<organism evidence="1 2">
    <name type="scientific">Tanacetum coccineum</name>
    <dbReference type="NCBI Taxonomy" id="301880"/>
    <lineage>
        <taxon>Eukaryota</taxon>
        <taxon>Viridiplantae</taxon>
        <taxon>Streptophyta</taxon>
        <taxon>Embryophyta</taxon>
        <taxon>Tracheophyta</taxon>
        <taxon>Spermatophyta</taxon>
        <taxon>Magnoliopsida</taxon>
        <taxon>eudicotyledons</taxon>
        <taxon>Gunneridae</taxon>
        <taxon>Pentapetalae</taxon>
        <taxon>asterids</taxon>
        <taxon>campanulids</taxon>
        <taxon>Asterales</taxon>
        <taxon>Asteraceae</taxon>
        <taxon>Asteroideae</taxon>
        <taxon>Anthemideae</taxon>
        <taxon>Anthemidinae</taxon>
        <taxon>Tanacetum</taxon>
    </lineage>
</organism>
<sequence length="268" mass="30248">MVASNPNPNGWTWVFGKHNKQHCKPTDDLFIEDMEKIATSFYVSDFPILWMLRTFGRNSNLIDALLRRLLRTNDQNKLDECDLIKVEDASTVVMVKVKEIDTISNTYHVCHNKGFDDIKIHHIGPIYNNDVVTSRGNEDVPFSTDLVKDNHTVTLKDMAADEMIEEGGALGYDVKGCTKYLRYLDYVLDKLGFGIKWRNWIKVGLVSARTSILINGSPTLEFSLKKKGLRQGDPLSPFLFIIVMEGLHMALNDGLAANMFHGVKVGSP</sequence>
<keyword evidence="1" id="KW-0695">RNA-directed DNA polymerase</keyword>
<reference evidence="1" key="1">
    <citation type="journal article" date="2022" name="Int. J. Mol. Sci.">
        <title>Draft Genome of Tanacetum Coccineum: Genomic Comparison of Closely Related Tanacetum-Family Plants.</title>
        <authorList>
            <person name="Yamashiro T."/>
            <person name="Shiraishi A."/>
            <person name="Nakayama K."/>
            <person name="Satake H."/>
        </authorList>
    </citation>
    <scope>NUCLEOTIDE SEQUENCE</scope>
</reference>
<proteinExistence type="predicted"/>
<feature type="non-terminal residue" evidence="1">
    <location>
        <position position="268"/>
    </location>
</feature>
<dbReference type="PANTHER" id="PTHR46890">
    <property type="entry name" value="NON-LTR RETROLELEMENT REVERSE TRANSCRIPTASE-LIKE PROTEIN-RELATED"/>
    <property type="match status" value="1"/>
</dbReference>
<accession>A0ABQ5DKY7</accession>
<dbReference type="InterPro" id="IPR052343">
    <property type="entry name" value="Retrotransposon-Effector_Assoc"/>
</dbReference>
<name>A0ABQ5DKY7_9ASTR</name>
<dbReference type="EMBL" id="BQNB010015424">
    <property type="protein sequence ID" value="GJT39876.1"/>
    <property type="molecule type" value="Genomic_DNA"/>
</dbReference>
<dbReference type="GO" id="GO:0003964">
    <property type="term" value="F:RNA-directed DNA polymerase activity"/>
    <property type="evidence" value="ECO:0007669"/>
    <property type="project" value="UniProtKB-KW"/>
</dbReference>
<protein>
    <submittedName>
        <fullName evidence="1">RNA-directed DNA polymerase, eukaryota, reverse transcriptase zinc-binding domain protein</fullName>
    </submittedName>
</protein>
<evidence type="ECO:0000313" key="2">
    <source>
        <dbReference type="Proteomes" id="UP001151760"/>
    </source>
</evidence>
<dbReference type="Proteomes" id="UP001151760">
    <property type="component" value="Unassembled WGS sequence"/>
</dbReference>
<keyword evidence="2" id="KW-1185">Reference proteome</keyword>
<keyword evidence="1" id="KW-0548">Nucleotidyltransferase</keyword>
<gene>
    <name evidence="1" type="ORF">Tco_0939741</name>
</gene>
<comment type="caution">
    <text evidence="1">The sequence shown here is derived from an EMBL/GenBank/DDBJ whole genome shotgun (WGS) entry which is preliminary data.</text>
</comment>
<evidence type="ECO:0000313" key="1">
    <source>
        <dbReference type="EMBL" id="GJT39876.1"/>
    </source>
</evidence>
<dbReference type="PANTHER" id="PTHR46890:SF1">
    <property type="entry name" value="REVERSE TRANSCRIPTASE DOMAIN-CONTAINING PROTEIN"/>
    <property type="match status" value="1"/>
</dbReference>
<reference evidence="1" key="2">
    <citation type="submission" date="2022-01" db="EMBL/GenBank/DDBJ databases">
        <authorList>
            <person name="Yamashiro T."/>
            <person name="Shiraishi A."/>
            <person name="Satake H."/>
            <person name="Nakayama K."/>
        </authorList>
    </citation>
    <scope>NUCLEOTIDE SEQUENCE</scope>
</reference>
<keyword evidence="1" id="KW-0808">Transferase</keyword>